<sequence>MTRQWQWHPQATPKRKIMYCDCGNWIQKDRVQPTSKCWYCKTPWLPAPKPSVRDAVWSAWKDLPNEAQAVLTKAGVKPPPEKEEPESQDALLDLLKVHQDSLPAEVKAYVDSVDKAAMPSDDEAARSTTDKLKIASGKLRDLGYQKLRLQGRINTAKGVLTELYSDMKVLLADLVQTQKRVDELSKNFKDAMLAPPTEPAVPELDLTEVLKDLGIALTEDQSTFADTSNPDFEAYAIDLADEVHGVYPESSAEWQLASTGVAIAAGDDPCLDPKLAEWVSHDLSHLHVKSSSPAGPIKILSANVTSWRQEIQDWATHLEPHAFCVQETHLLGDKLHLAKVNGLLVKEQASLVGTDGLGFTCVILHMQGIHLAVFSIYLQSGGCINTAPNKGIVAALMATLVMCTTPWIVTGDWNQDVEEVQDSGLEKKTKGVIVAPEGATIGSGSTLDFALMSREIASCTKVTLLEEVPFKPHAALVFTIEVDHGRLILPQLQSFPTVVQDDVAPYSKRADLTGTGCIGHCLLDGNVATKEFAMITASVEAALFPHTKITGCGWNVEVCHKPLVSTVEKRPWMGVVQARWSKLDTLVAQRDQCGSVVPRRRLETLLQNNAEADEPTLALNEVGNLVYTLLQEGGADQQWEEVSELIKRHLQEASHEHQEKRTMQYESWLEQALKGGMRPVFRAIRKHETVVERPFEDLPPYDRLLARRQYWAKLWQGSSHHHAQGWPELEARASQAAQATTPLTQQDVLAACRRGPDGWCTNMLKCIPEEAAGDLAALFREVELTGTMPLQWTISSIILLAKNSEVERPIALMHVVLKLFLKLRYPLVNQWIQDIKDRIWWDSAKVSKHHHEHRITLYIDLTTFYETISHDKLVHSALSLGFPPQLLRLALGAYTGGRLLISGGVVAPPVYAQRGVLAGCSLAPALSKAALFPVCDRLTQEVQITDMDIYIDDISVDVQSESHTSVAVRAIKALRSLRQHLGDEGLVLSSTKSCFVCSSPESEKALRARLTEADPPRLPKNKSARVYRASVFTAYTFGHQGQGPDGRNDAHQAWELSWEKMGRCKEPWRIVSGPIMAMQAYLRELAVEAPSLQVWRFGTLNVQPGPGREQQLLVEKPLHKRYTEMQCRAVAATTSARGAEGGLDWTVARRFCGGLRSVWQGGFYTSDKSKQLCPACKEEADLPHILIHCKWWARQVDAPALPTCAESIRAEVSQFPCFFDRGVFCSPPVAGLWFGTDASGGQASGDPRCCMVAWAVIADEWCAKAEQFHVRGTLSGVLGNGFSIAQGEACALAKLLEYTQDEVLVAVDSKAAIRQSKFAKLSRSCLHSWGAQWEERRRLTTVWTRSHRSLDQFVAEFGRSNLWAWFANQRADVLCGSRAEECLSRAHVEKVKRLDAAAAQWQQALGRRAQFIFGHDEVKFGSVKNATGNNNQGRRLPPAHGALPRHREKLEALNRKRAEEGRPPLTAEEEVSPDEEALPAVPPPTAEVKAEPHKESSEEAEESEELESSSDTELLLDAPPSWNGVLGEEVLEIRVDRKARSNNRANWLAQCGDLFEFPHHVGYQAKYLGHGGSRLVMAAPHGFLPNHSGRGNVTIVDWGQVLVDIVEFERLLPPPATPSPVEVLHMAWILGTAALLGFSARDANPRNWRRRATKAPGDAHELVLVDVAGWSPSERGFTPDTPFPQRMRILSWWNWVEGSQPVVSKWLRSVLQAHRRDLRMIFSFLYWQLVASGQATPVVAALRQECLSFTLTGEPAVAAPLKGTLQPSDWRLLSLKPVEASQLLGKEVFGLTGCHPRGSLSLTAQ</sequence>
<reference evidence="3" key="1">
    <citation type="submission" date="2021-02" db="EMBL/GenBank/DDBJ databases">
        <authorList>
            <person name="Dougan E. K."/>
            <person name="Rhodes N."/>
            <person name="Thang M."/>
            <person name="Chan C."/>
        </authorList>
    </citation>
    <scope>NUCLEOTIDE SEQUENCE</scope>
</reference>
<dbReference type="SUPFAM" id="SSF56219">
    <property type="entry name" value="DNase I-like"/>
    <property type="match status" value="1"/>
</dbReference>
<dbReference type="EMBL" id="CAJNDS010001446">
    <property type="protein sequence ID" value="CAE7260052.1"/>
    <property type="molecule type" value="Genomic_DNA"/>
</dbReference>
<feature type="domain" description="Reverse transcriptase" evidence="2">
    <location>
        <begin position="781"/>
        <end position="1037"/>
    </location>
</feature>
<comment type="caution">
    <text evidence="3">The sequence shown here is derived from an EMBL/GenBank/DDBJ whole genome shotgun (WGS) entry which is preliminary data.</text>
</comment>
<name>A0A812MJP4_9DINO</name>
<dbReference type="PROSITE" id="PS50878">
    <property type="entry name" value="RT_POL"/>
    <property type="match status" value="1"/>
</dbReference>
<keyword evidence="4" id="KW-1185">Reference proteome</keyword>
<dbReference type="InterPro" id="IPR036691">
    <property type="entry name" value="Endo/exonu/phosph_ase_sf"/>
</dbReference>
<proteinExistence type="predicted"/>
<feature type="compositionally biased region" description="Acidic residues" evidence="1">
    <location>
        <begin position="1467"/>
        <end position="1477"/>
    </location>
</feature>
<evidence type="ECO:0000313" key="3">
    <source>
        <dbReference type="EMBL" id="CAE7260052.1"/>
    </source>
</evidence>
<dbReference type="Pfam" id="PF00078">
    <property type="entry name" value="RVT_1"/>
    <property type="match status" value="1"/>
</dbReference>
<dbReference type="InterPro" id="IPR000477">
    <property type="entry name" value="RT_dom"/>
</dbReference>
<feature type="region of interest" description="Disordered" evidence="1">
    <location>
        <begin position="1423"/>
        <end position="1519"/>
    </location>
</feature>
<feature type="compositionally biased region" description="Basic and acidic residues" evidence="1">
    <location>
        <begin position="1448"/>
        <end position="1462"/>
    </location>
</feature>
<accession>A0A812MJP4</accession>
<organism evidence="3 4">
    <name type="scientific">Symbiodinium natans</name>
    <dbReference type="NCBI Taxonomy" id="878477"/>
    <lineage>
        <taxon>Eukaryota</taxon>
        <taxon>Sar</taxon>
        <taxon>Alveolata</taxon>
        <taxon>Dinophyceae</taxon>
        <taxon>Suessiales</taxon>
        <taxon>Symbiodiniaceae</taxon>
        <taxon>Symbiodinium</taxon>
    </lineage>
</organism>
<evidence type="ECO:0000313" key="4">
    <source>
        <dbReference type="Proteomes" id="UP000604046"/>
    </source>
</evidence>
<evidence type="ECO:0000256" key="1">
    <source>
        <dbReference type="SAM" id="MobiDB-lite"/>
    </source>
</evidence>
<dbReference type="PANTHER" id="PTHR19446">
    <property type="entry name" value="REVERSE TRANSCRIPTASES"/>
    <property type="match status" value="1"/>
</dbReference>
<dbReference type="Proteomes" id="UP000604046">
    <property type="component" value="Unassembled WGS sequence"/>
</dbReference>
<feature type="compositionally biased region" description="Polar residues" evidence="1">
    <location>
        <begin position="1424"/>
        <end position="1433"/>
    </location>
</feature>
<evidence type="ECO:0000259" key="2">
    <source>
        <dbReference type="PROSITE" id="PS50878"/>
    </source>
</evidence>
<feature type="compositionally biased region" description="Acidic residues" evidence="1">
    <location>
        <begin position="1498"/>
        <end position="1510"/>
    </location>
</feature>
<protein>
    <recommendedName>
        <fullName evidence="2">Reverse transcriptase domain-containing protein</fullName>
    </recommendedName>
</protein>
<dbReference type="Gene3D" id="3.60.10.10">
    <property type="entry name" value="Endonuclease/exonuclease/phosphatase"/>
    <property type="match status" value="1"/>
</dbReference>
<gene>
    <name evidence="3" type="ORF">SNAT2548_LOCUS13569</name>
</gene>
<feature type="compositionally biased region" description="Basic and acidic residues" evidence="1">
    <location>
        <begin position="1488"/>
        <end position="1497"/>
    </location>
</feature>